<evidence type="ECO:0000259" key="1">
    <source>
        <dbReference type="Pfam" id="PF04273"/>
    </source>
</evidence>
<protein>
    <submittedName>
        <fullName evidence="2">Sulfide:quinone oxidoreductase</fullName>
    </submittedName>
</protein>
<gene>
    <name evidence="2" type="ORF">SAMN05421848_1658</name>
</gene>
<dbReference type="Proteomes" id="UP000199046">
    <property type="component" value="Unassembled WGS sequence"/>
</dbReference>
<dbReference type="EMBL" id="FOLY01000003">
    <property type="protein sequence ID" value="SFC49850.1"/>
    <property type="molecule type" value="Genomic_DNA"/>
</dbReference>
<dbReference type="AlphaFoldDB" id="A0A1I1JWV6"/>
<accession>A0A1I1JWV6</accession>
<evidence type="ECO:0000313" key="3">
    <source>
        <dbReference type="Proteomes" id="UP000199046"/>
    </source>
</evidence>
<dbReference type="Gene3D" id="3.90.190.10">
    <property type="entry name" value="Protein tyrosine phosphatase superfamily"/>
    <property type="match status" value="1"/>
</dbReference>
<feature type="domain" description="Beta-lactamase hydrolase-like protein phosphatase-like" evidence="1">
    <location>
        <begin position="5"/>
        <end position="111"/>
    </location>
</feature>
<organism evidence="2 3">
    <name type="scientific">Kushneria avicenniae</name>
    <dbReference type="NCBI Taxonomy" id="402385"/>
    <lineage>
        <taxon>Bacteria</taxon>
        <taxon>Pseudomonadati</taxon>
        <taxon>Pseudomonadota</taxon>
        <taxon>Gammaproteobacteria</taxon>
        <taxon>Oceanospirillales</taxon>
        <taxon>Halomonadaceae</taxon>
        <taxon>Kushneria</taxon>
    </lineage>
</organism>
<keyword evidence="3" id="KW-1185">Reference proteome</keyword>
<evidence type="ECO:0000313" key="2">
    <source>
        <dbReference type="EMBL" id="SFC49850.1"/>
    </source>
</evidence>
<dbReference type="NCBIfam" id="TIGR01244">
    <property type="entry name" value="TIGR01244 family sulfur transferase"/>
    <property type="match status" value="1"/>
</dbReference>
<reference evidence="3" key="1">
    <citation type="submission" date="2016-10" db="EMBL/GenBank/DDBJ databases">
        <authorList>
            <person name="Varghese N."/>
            <person name="Submissions S."/>
        </authorList>
    </citation>
    <scope>NUCLEOTIDE SEQUENCE [LARGE SCALE GENOMIC DNA]</scope>
    <source>
        <strain evidence="3">DSM 23439</strain>
    </source>
</reference>
<dbReference type="InterPro" id="IPR029021">
    <property type="entry name" value="Prot-tyrosine_phosphatase-like"/>
</dbReference>
<dbReference type="Pfam" id="PF04273">
    <property type="entry name" value="BLH_phosphatase"/>
    <property type="match status" value="1"/>
</dbReference>
<dbReference type="SUPFAM" id="SSF52799">
    <property type="entry name" value="(Phosphotyrosine protein) phosphatases II"/>
    <property type="match status" value="1"/>
</dbReference>
<sequence length="147" mass="16524">MMNIKSLDNRLSVTAQPRLDELEQLAARGFRTILSNRPRGENEDQPDPDALKDKAESLSMVWHQIPVRPGEYSQADIEAFEHILNNAQGPIVGFCRSGKRVTDLWALSQAACRPVQELIEAAGAIGHDLEPLRERLEQQASQTIRRN</sequence>
<dbReference type="STRING" id="402385.SAMN05421848_1658"/>
<dbReference type="GO" id="GO:0016787">
    <property type="term" value="F:hydrolase activity"/>
    <property type="evidence" value="ECO:0007669"/>
    <property type="project" value="InterPro"/>
</dbReference>
<dbReference type="InterPro" id="IPR005939">
    <property type="entry name" value="BLH_phosphatase-like"/>
</dbReference>
<proteinExistence type="predicted"/>
<name>A0A1I1JWV6_9GAMM</name>